<keyword evidence="3" id="KW-0349">Heme</keyword>
<evidence type="ECO:0000256" key="2">
    <source>
        <dbReference type="ARBA" id="ARBA00023004"/>
    </source>
</evidence>
<dbReference type="Proteomes" id="UP000187735">
    <property type="component" value="Chromosome"/>
</dbReference>
<keyword evidence="4" id="KW-0732">Signal</keyword>
<evidence type="ECO:0000256" key="1">
    <source>
        <dbReference type="ARBA" id="ARBA00022723"/>
    </source>
</evidence>
<organism evidence="6 7">
    <name type="scientific">Fuerstiella marisgermanici</name>
    <dbReference type="NCBI Taxonomy" id="1891926"/>
    <lineage>
        <taxon>Bacteria</taxon>
        <taxon>Pseudomonadati</taxon>
        <taxon>Planctomycetota</taxon>
        <taxon>Planctomycetia</taxon>
        <taxon>Planctomycetales</taxon>
        <taxon>Planctomycetaceae</taxon>
        <taxon>Fuerstiella</taxon>
    </lineage>
</organism>
<dbReference type="PANTHER" id="PTHR35889:SF3">
    <property type="entry name" value="F-BOX DOMAIN-CONTAINING PROTEIN"/>
    <property type="match status" value="1"/>
</dbReference>
<feature type="chain" id="PRO_5012523847" evidence="4">
    <location>
        <begin position="26"/>
        <end position="822"/>
    </location>
</feature>
<keyword evidence="2 3" id="KW-0408">Iron</keyword>
<dbReference type="InterPro" id="IPR009056">
    <property type="entry name" value="Cyt_c-like_dom"/>
</dbReference>
<dbReference type="AlphaFoldDB" id="A0A1P8WLB9"/>
<proteinExistence type="predicted"/>
<dbReference type="InterPro" id="IPR011429">
    <property type="entry name" value="Cyt_c_Planctomycete-type"/>
</dbReference>
<dbReference type="KEGG" id="fmr:Fuma_04510"/>
<dbReference type="PROSITE" id="PS51007">
    <property type="entry name" value="CYTC"/>
    <property type="match status" value="1"/>
</dbReference>
<dbReference type="OrthoDB" id="127107at2"/>
<dbReference type="Pfam" id="PF07583">
    <property type="entry name" value="PSCyt2"/>
    <property type="match status" value="1"/>
</dbReference>
<dbReference type="Pfam" id="PF07587">
    <property type="entry name" value="PSD1"/>
    <property type="match status" value="1"/>
</dbReference>
<gene>
    <name evidence="6" type="ORF">Fuma_04510</name>
</gene>
<keyword evidence="7" id="KW-1185">Reference proteome</keyword>
<evidence type="ECO:0000313" key="6">
    <source>
        <dbReference type="EMBL" id="APZ94860.1"/>
    </source>
</evidence>
<dbReference type="RefSeq" id="WP_077026107.1">
    <property type="nucleotide sequence ID" value="NZ_CP017641.1"/>
</dbReference>
<accession>A0A1P8WLB9</accession>
<feature type="signal peptide" evidence="4">
    <location>
        <begin position="1"/>
        <end position="25"/>
    </location>
</feature>
<name>A0A1P8WLB9_9PLAN</name>
<dbReference type="GO" id="GO:0009055">
    <property type="term" value="F:electron transfer activity"/>
    <property type="evidence" value="ECO:0007669"/>
    <property type="project" value="InterPro"/>
</dbReference>
<keyword evidence="1 3" id="KW-0479">Metal-binding</keyword>
<dbReference type="Pfam" id="PF07635">
    <property type="entry name" value="PSCyt1"/>
    <property type="match status" value="1"/>
</dbReference>
<dbReference type="STRING" id="1891926.Fuma_04510"/>
<dbReference type="InterPro" id="IPR022655">
    <property type="entry name" value="DUF1553"/>
</dbReference>
<evidence type="ECO:0000256" key="4">
    <source>
        <dbReference type="SAM" id="SignalP"/>
    </source>
</evidence>
<sequence length="822" mass="90922" precursor="true">MSNRFSTGCLFLCGALFFIASDAAAEDDDSAAGEAFFESRIRPVLVKQCYECHAGAKVEGGLRVDRRSTIRKGGDRGPAVIPERPDASILLTAIRHADPDLQMPPKGAKLSAKVIADFRKWIEMGAPDPRADGDGDSGEDSDWAGFEAARDHWAYQAATESSPPIVDDSQWPRGDVDRFVLAALKDNDLRPSPDAEAATLLRRLHFDLVGLPPSPKSLKNFMSTVAAKGMDSALPDEVDRLLQSPHFGERWGRHWLDVARFGESSGGESNVTFPYAWRYRDYVIEAVNNDVPYDRFLTEQIAGDLLPCDSDKERARLLTATGFLAVGTKNLGENNDAKFKADLVDEQIDALTRAVMASSVACARCHHHKFDPFSMEDYYALAGIFASSKTYFGTFVSPANNRGGDPLVLPRVPGQQVFHKSLTPEKFQKLKAQFAELAEVRAQIDAAQAARFAGKEPAKTFTLQEVLGNIWRMGPVEGKLETLDENGKAVPVAMGVLDDKVLNVPLLARGEIGREGEIVPRAFPQAILVNDAPSIPREQSGRLELAEWLTNTQHPLTSRVFVNRVWKHLFGRGLVATVDNFGTSGAKPSHPELLDTLAVRFTNEGWSLKKLIRTLVLSRTYRQSSTFESASFQKDPENQWLWRMPKRRLEAEAIRDAMLVASGELQRTPVAGSLVATKIGDKPVSLIGLNRNLPKDLDGSLHRSVYLPVIRDRLPDVLSLFDFAEPSLVTGEREQTNVPVQALYLMNSDFVQARARAMAAKLEKEARDDKQLVQRAFLLCLARRPDEDELQRSLTFLQAGGDLAAFSFCQAMLCTAEFRNLD</sequence>
<dbReference type="InterPro" id="IPR011444">
    <property type="entry name" value="DUF1549"/>
</dbReference>
<reference evidence="6 7" key="1">
    <citation type="journal article" date="2016" name="Front. Microbiol.">
        <title>Fuerstia marisgermanicae gen. nov., sp. nov., an Unusual Member of the Phylum Planctomycetes from the German Wadden Sea.</title>
        <authorList>
            <person name="Kohn T."/>
            <person name="Heuer A."/>
            <person name="Jogler M."/>
            <person name="Vollmers J."/>
            <person name="Boedeker C."/>
            <person name="Bunk B."/>
            <person name="Rast P."/>
            <person name="Borchert D."/>
            <person name="Glockner I."/>
            <person name="Freese H.M."/>
            <person name="Klenk H.P."/>
            <person name="Overmann J."/>
            <person name="Kaster A.K."/>
            <person name="Rohde M."/>
            <person name="Wiegand S."/>
            <person name="Jogler C."/>
        </authorList>
    </citation>
    <scope>NUCLEOTIDE SEQUENCE [LARGE SCALE GENOMIC DNA]</scope>
    <source>
        <strain evidence="6 7">NH11</strain>
    </source>
</reference>
<evidence type="ECO:0000259" key="5">
    <source>
        <dbReference type="PROSITE" id="PS51007"/>
    </source>
</evidence>
<dbReference type="GO" id="GO:0046872">
    <property type="term" value="F:metal ion binding"/>
    <property type="evidence" value="ECO:0007669"/>
    <property type="project" value="UniProtKB-KW"/>
</dbReference>
<dbReference type="GO" id="GO:0020037">
    <property type="term" value="F:heme binding"/>
    <property type="evidence" value="ECO:0007669"/>
    <property type="project" value="InterPro"/>
</dbReference>
<dbReference type="EMBL" id="CP017641">
    <property type="protein sequence ID" value="APZ94860.1"/>
    <property type="molecule type" value="Genomic_DNA"/>
</dbReference>
<protein>
    <submittedName>
        <fullName evidence="6">Planctomycete cytochrome C</fullName>
    </submittedName>
</protein>
<evidence type="ECO:0000313" key="7">
    <source>
        <dbReference type="Proteomes" id="UP000187735"/>
    </source>
</evidence>
<evidence type="ECO:0000256" key="3">
    <source>
        <dbReference type="PROSITE-ProRule" id="PRU00433"/>
    </source>
</evidence>
<feature type="domain" description="Cytochrome c" evidence="5">
    <location>
        <begin position="28"/>
        <end position="126"/>
    </location>
</feature>
<dbReference type="PANTHER" id="PTHR35889">
    <property type="entry name" value="CYCLOINULO-OLIGOSACCHARIDE FRUCTANOTRANSFERASE-RELATED"/>
    <property type="match status" value="1"/>
</dbReference>